<reference evidence="7 8" key="1">
    <citation type="submission" date="2019-11" db="EMBL/GenBank/DDBJ databases">
        <authorList>
            <person name="Zheng R.K."/>
            <person name="Sun C.M."/>
        </authorList>
    </citation>
    <scope>NUCLEOTIDE SEQUENCE [LARGE SCALE GENOMIC DNA]</scope>
    <source>
        <strain evidence="7 8">WC007</strain>
    </source>
</reference>
<comment type="similarity">
    <text evidence="1 4">Belongs to the FGGY kinase family.</text>
</comment>
<dbReference type="Pfam" id="PF02782">
    <property type="entry name" value="FGGY_C"/>
    <property type="match status" value="1"/>
</dbReference>
<dbReference type="PIRSF" id="PIRSF000538">
    <property type="entry name" value="GlpK"/>
    <property type="match status" value="1"/>
</dbReference>
<gene>
    <name evidence="7" type="ORF">GM418_25895</name>
</gene>
<feature type="domain" description="Carbohydrate kinase FGGY C-terminal" evidence="6">
    <location>
        <begin position="260"/>
        <end position="447"/>
    </location>
</feature>
<keyword evidence="2 4" id="KW-0808">Transferase</keyword>
<organism evidence="7 8">
    <name type="scientific">Maribellus comscasis</name>
    <dbReference type="NCBI Taxonomy" id="2681766"/>
    <lineage>
        <taxon>Bacteria</taxon>
        <taxon>Pseudomonadati</taxon>
        <taxon>Bacteroidota</taxon>
        <taxon>Bacteroidia</taxon>
        <taxon>Marinilabiliales</taxon>
        <taxon>Prolixibacteraceae</taxon>
        <taxon>Maribellus</taxon>
    </lineage>
</organism>
<dbReference type="PANTHER" id="PTHR43095">
    <property type="entry name" value="SUGAR KINASE"/>
    <property type="match status" value="1"/>
</dbReference>
<dbReference type="PANTHER" id="PTHR43095:SF3">
    <property type="entry name" value="L-XYLULOSE_3-KETO-L-GULONATE KINASE"/>
    <property type="match status" value="1"/>
</dbReference>
<dbReference type="Proteomes" id="UP000428260">
    <property type="component" value="Chromosome"/>
</dbReference>
<evidence type="ECO:0000256" key="3">
    <source>
        <dbReference type="ARBA" id="ARBA00022777"/>
    </source>
</evidence>
<dbReference type="GO" id="GO:0016773">
    <property type="term" value="F:phosphotransferase activity, alcohol group as acceptor"/>
    <property type="evidence" value="ECO:0007669"/>
    <property type="project" value="InterPro"/>
</dbReference>
<dbReference type="InterPro" id="IPR018483">
    <property type="entry name" value="Carb_kinase_FGGY_CS"/>
</dbReference>
<dbReference type="Pfam" id="PF00370">
    <property type="entry name" value="FGGY_N"/>
    <property type="match status" value="1"/>
</dbReference>
<dbReference type="EMBL" id="CP046401">
    <property type="protein sequence ID" value="QGY46968.1"/>
    <property type="molecule type" value="Genomic_DNA"/>
</dbReference>
<evidence type="ECO:0000256" key="2">
    <source>
        <dbReference type="ARBA" id="ARBA00022679"/>
    </source>
</evidence>
<dbReference type="KEGG" id="mcos:GM418_25895"/>
<evidence type="ECO:0000256" key="4">
    <source>
        <dbReference type="RuleBase" id="RU003733"/>
    </source>
</evidence>
<accession>A0A6I6K0L6</accession>
<evidence type="ECO:0000256" key="1">
    <source>
        <dbReference type="ARBA" id="ARBA00009156"/>
    </source>
</evidence>
<dbReference type="GO" id="GO:0005975">
    <property type="term" value="P:carbohydrate metabolic process"/>
    <property type="evidence" value="ECO:0007669"/>
    <property type="project" value="InterPro"/>
</dbReference>
<dbReference type="InterPro" id="IPR043129">
    <property type="entry name" value="ATPase_NBD"/>
</dbReference>
<dbReference type="CDD" id="cd07802">
    <property type="entry name" value="ASKHA_NBD_FGGY_EcLyxK-like"/>
    <property type="match status" value="1"/>
</dbReference>
<keyword evidence="8" id="KW-1185">Reference proteome</keyword>
<proteinExistence type="inferred from homology"/>
<evidence type="ECO:0000313" key="8">
    <source>
        <dbReference type="Proteomes" id="UP000428260"/>
    </source>
</evidence>
<dbReference type="PROSITE" id="PS00445">
    <property type="entry name" value="FGGY_KINASES_2"/>
    <property type="match status" value="1"/>
</dbReference>
<dbReference type="InterPro" id="IPR018485">
    <property type="entry name" value="FGGY_C"/>
</dbReference>
<keyword evidence="3 4" id="KW-0418">Kinase</keyword>
<evidence type="ECO:0000313" key="7">
    <source>
        <dbReference type="EMBL" id="QGY46968.1"/>
    </source>
</evidence>
<dbReference type="GO" id="GO:0016301">
    <property type="term" value="F:kinase activity"/>
    <property type="evidence" value="ECO:0007669"/>
    <property type="project" value="UniProtKB-KW"/>
</dbReference>
<dbReference type="AlphaFoldDB" id="A0A6I6K0L6"/>
<dbReference type="InterPro" id="IPR018484">
    <property type="entry name" value="FGGY_N"/>
</dbReference>
<dbReference type="Gene3D" id="3.30.420.40">
    <property type="match status" value="2"/>
</dbReference>
<dbReference type="InterPro" id="IPR000577">
    <property type="entry name" value="Carb_kinase_FGGY"/>
</dbReference>
<evidence type="ECO:0000259" key="6">
    <source>
        <dbReference type="Pfam" id="PF02782"/>
    </source>
</evidence>
<dbReference type="SUPFAM" id="SSF53067">
    <property type="entry name" value="Actin-like ATPase domain"/>
    <property type="match status" value="2"/>
</dbReference>
<dbReference type="RefSeq" id="WP_158870374.1">
    <property type="nucleotide sequence ID" value="NZ_CP046401.1"/>
</dbReference>
<feature type="domain" description="Carbohydrate kinase FGGY N-terminal" evidence="5">
    <location>
        <begin position="4"/>
        <end position="249"/>
    </location>
</feature>
<sequence length="495" mass="54703">MKEYLLGIDNGGTVTKAALFDTVGLEVAVVSRKVEIIQLFPGWNERDAEKMWKDTCEIIREVLSLSGIKQEQILGVACTGHGNGLYLVDSNGVPVRNAINSTDTRSQEYVDNWKKSGIDKLVLPHTTQSLWPGQPNAILAWLKEHEPESLNKAKFVLMAKDFIRMKLTGEFFAEITDMSGTSLMSVGKGSYDNHILKLFGLEELEDMLPPLIGSSGLAGNITQKAAVQTGLKAGTPVAGGMFDIDACALASGIADESQMSLVAGTWGNNQYIAKKPLVDKDLFMSSIYAIPGWYLMLEGSPTSAGNLDWFIDTFLQDEKKQQGGRFFEWLNQQVHSVSLESSDIIFLPFLYGNNTGKNIPATFYGLEGRHNRAHLIRAVYEGVVFSHKTHIERLLNFRNPPDVIRCTGGASQSNVWMQMFADAIGIPVEIPKGIQLGALGAAMAAAVCCGIFKNFNEGIQNMVRIEHTYAPNMVIHKNYQEKFYVYKNIIRSFSL</sequence>
<evidence type="ECO:0000259" key="5">
    <source>
        <dbReference type="Pfam" id="PF00370"/>
    </source>
</evidence>
<protein>
    <submittedName>
        <fullName evidence="7">Carbohydrate kinase</fullName>
    </submittedName>
</protein>
<dbReference type="InterPro" id="IPR050406">
    <property type="entry name" value="FGGY_Carb_Kinase"/>
</dbReference>
<name>A0A6I6K0L6_9BACT</name>